<evidence type="ECO:0000313" key="2">
    <source>
        <dbReference type="Proteomes" id="UP000886998"/>
    </source>
</evidence>
<keyword evidence="2" id="KW-1185">Reference proteome</keyword>
<dbReference type="Proteomes" id="UP000886998">
    <property type="component" value="Unassembled WGS sequence"/>
</dbReference>
<protein>
    <submittedName>
        <fullName evidence="1">Uncharacterized protein</fullName>
    </submittedName>
</protein>
<gene>
    <name evidence="1" type="ORF">TNIN_51621</name>
</gene>
<evidence type="ECO:0000313" key="1">
    <source>
        <dbReference type="EMBL" id="GFY76764.1"/>
    </source>
</evidence>
<comment type="caution">
    <text evidence="1">The sequence shown here is derived from an EMBL/GenBank/DDBJ whole genome shotgun (WGS) entry which is preliminary data.</text>
</comment>
<sequence length="118" mass="13783">MDQELRAGIKTGITINKSGKGLSLTVDHTRTRPSCFNASDFFHGNQASKPQQLHCSNYNKLFRHEEEKQNQKVFSRIKKFKELSWKFIPLYRLAMLPYSVPCYHKELPYFSFVGHTVD</sequence>
<reference evidence="1" key="1">
    <citation type="submission" date="2020-08" db="EMBL/GenBank/DDBJ databases">
        <title>Multicomponent nature underlies the extraordinary mechanical properties of spider dragline silk.</title>
        <authorList>
            <person name="Kono N."/>
            <person name="Nakamura H."/>
            <person name="Mori M."/>
            <person name="Yoshida Y."/>
            <person name="Ohtoshi R."/>
            <person name="Malay A.D."/>
            <person name="Moran D.A.P."/>
            <person name="Tomita M."/>
            <person name="Numata K."/>
            <person name="Arakawa K."/>
        </authorList>
    </citation>
    <scope>NUCLEOTIDE SEQUENCE</scope>
</reference>
<accession>A0A8X6YS51</accession>
<proteinExistence type="predicted"/>
<dbReference type="AlphaFoldDB" id="A0A8X6YS51"/>
<organism evidence="1 2">
    <name type="scientific">Trichonephila inaurata madagascariensis</name>
    <dbReference type="NCBI Taxonomy" id="2747483"/>
    <lineage>
        <taxon>Eukaryota</taxon>
        <taxon>Metazoa</taxon>
        <taxon>Ecdysozoa</taxon>
        <taxon>Arthropoda</taxon>
        <taxon>Chelicerata</taxon>
        <taxon>Arachnida</taxon>
        <taxon>Araneae</taxon>
        <taxon>Araneomorphae</taxon>
        <taxon>Entelegynae</taxon>
        <taxon>Araneoidea</taxon>
        <taxon>Nephilidae</taxon>
        <taxon>Trichonephila</taxon>
        <taxon>Trichonephila inaurata</taxon>
    </lineage>
</organism>
<name>A0A8X6YS51_9ARAC</name>
<dbReference type="EMBL" id="BMAV01022132">
    <property type="protein sequence ID" value="GFY76764.1"/>
    <property type="molecule type" value="Genomic_DNA"/>
</dbReference>